<dbReference type="AlphaFoldDB" id="A0A6A7KAA0"/>
<sequence>MKKICVECGITFETKTVSVTCSEKCKRVRYLRKRKEYHSYKNDSFSAQVDSNYSEGENVLVHRYVRENNEKVKQKEVAKVIKVYPYFVLCEIKLRNRNCLESFRFDEVKRVEQNQYTNEREYVNE</sequence>
<proteinExistence type="predicted"/>
<dbReference type="Proteomes" id="UP000440004">
    <property type="component" value="Unassembled WGS sequence"/>
</dbReference>
<keyword evidence="2" id="KW-1185">Reference proteome</keyword>
<accession>A0A6A7KAA0</accession>
<evidence type="ECO:0000313" key="1">
    <source>
        <dbReference type="EMBL" id="MPW26420.1"/>
    </source>
</evidence>
<name>A0A6A7KAA0_9FIRM</name>
<protein>
    <submittedName>
        <fullName evidence="1">Uncharacterized protein</fullName>
    </submittedName>
</protein>
<comment type="caution">
    <text evidence="1">The sequence shown here is derived from an EMBL/GenBank/DDBJ whole genome shotgun (WGS) entry which is preliminary data.</text>
</comment>
<reference evidence="1 2" key="1">
    <citation type="submission" date="2019-10" db="EMBL/GenBank/DDBJ databases">
        <title>Alkalibaculum tamaniensis sp.nov., a new alkaliphilic acetogen, isolated on methoxylated aromatics from a mud volcano.</title>
        <authorList>
            <person name="Khomyakova M.A."/>
            <person name="Merkel A.Y."/>
            <person name="Bonch-Osmolovskaya E.A."/>
            <person name="Slobodkin A.I."/>
        </authorList>
    </citation>
    <scope>NUCLEOTIDE SEQUENCE [LARGE SCALE GENOMIC DNA]</scope>
    <source>
        <strain evidence="1 2">M08DMB</strain>
    </source>
</reference>
<dbReference type="EMBL" id="WHNX01000018">
    <property type="protein sequence ID" value="MPW26420.1"/>
    <property type="molecule type" value="Genomic_DNA"/>
</dbReference>
<gene>
    <name evidence="1" type="ORF">GC105_11530</name>
</gene>
<dbReference type="RefSeq" id="WP_152804906.1">
    <property type="nucleotide sequence ID" value="NZ_WHNX01000018.1"/>
</dbReference>
<organism evidence="1 2">
    <name type="scientific">Alkalibaculum sporogenes</name>
    <dbReference type="NCBI Taxonomy" id="2655001"/>
    <lineage>
        <taxon>Bacteria</taxon>
        <taxon>Bacillati</taxon>
        <taxon>Bacillota</taxon>
        <taxon>Clostridia</taxon>
        <taxon>Eubacteriales</taxon>
        <taxon>Eubacteriaceae</taxon>
        <taxon>Alkalibaculum</taxon>
    </lineage>
</organism>
<evidence type="ECO:0000313" key="2">
    <source>
        <dbReference type="Proteomes" id="UP000440004"/>
    </source>
</evidence>